<dbReference type="RefSeq" id="XP_033238774.1">
    <property type="nucleotide sequence ID" value="XM_033382883.1"/>
</dbReference>
<organism evidence="2 3">
    <name type="scientific">Drosophila pseudoobscura pseudoobscura</name>
    <name type="common">Fruit fly</name>
    <dbReference type="NCBI Taxonomy" id="46245"/>
    <lineage>
        <taxon>Eukaryota</taxon>
        <taxon>Metazoa</taxon>
        <taxon>Ecdysozoa</taxon>
        <taxon>Arthropoda</taxon>
        <taxon>Hexapoda</taxon>
        <taxon>Insecta</taxon>
        <taxon>Pterygota</taxon>
        <taxon>Neoptera</taxon>
        <taxon>Endopterygota</taxon>
        <taxon>Diptera</taxon>
        <taxon>Brachycera</taxon>
        <taxon>Muscomorpha</taxon>
        <taxon>Ephydroidea</taxon>
        <taxon>Drosophilidae</taxon>
        <taxon>Drosophila</taxon>
        <taxon>Sophophora</taxon>
    </lineage>
</organism>
<keyword evidence="1" id="KW-1133">Transmembrane helix</keyword>
<evidence type="ECO:0000313" key="3">
    <source>
        <dbReference type="RefSeq" id="XP_033238774.1"/>
    </source>
</evidence>
<dbReference type="AlphaFoldDB" id="A0A6I8W823"/>
<evidence type="ECO:0000256" key="1">
    <source>
        <dbReference type="SAM" id="Phobius"/>
    </source>
</evidence>
<accession>A0A6I8W823</accession>
<evidence type="ECO:0000313" key="2">
    <source>
        <dbReference type="Proteomes" id="UP000001819"/>
    </source>
</evidence>
<name>A0A6I8W823_DROPS</name>
<feature type="transmembrane region" description="Helical" evidence="1">
    <location>
        <begin position="50"/>
        <end position="70"/>
    </location>
</feature>
<dbReference type="Proteomes" id="UP000001819">
    <property type="component" value="Chromosome X"/>
</dbReference>
<keyword evidence="2" id="KW-1185">Reference proteome</keyword>
<protein>
    <submittedName>
        <fullName evidence="3">Uncharacterized protein isoform X1</fullName>
    </submittedName>
</protein>
<dbReference type="InParanoid" id="A0A6I8W823"/>
<proteinExistence type="predicted"/>
<keyword evidence="1" id="KW-0472">Membrane</keyword>
<keyword evidence="1" id="KW-0812">Transmembrane</keyword>
<reference evidence="3" key="1">
    <citation type="submission" date="2025-08" db="UniProtKB">
        <authorList>
            <consortium name="RefSeq"/>
        </authorList>
    </citation>
    <scope>IDENTIFICATION</scope>
    <source>
        <strain evidence="3">MV-25-SWS-2005</strain>
        <tissue evidence="3">Whole body</tissue>
    </source>
</reference>
<gene>
    <name evidence="3" type="primary">LOC6900009</name>
</gene>
<sequence length="246" mass="27509">MDSIGDDSLFQARTRVPVRFVYCFSSRVSQKRNQKCHSKDSPWSAFVSYLYGYTGITFAFAAVSADLLLYKFRCRVAADISLLPENQPTTTTSNQQHVQILRSVPLRRRGLCGGQARGDCPTGVQRLLLPPGGRLPLLVCLHRRLHSPRLRRLLRLLRVSLCVRLLRIPLCRLLPLIRDWPLEKHNLDTGPPHQPPNNMDTPICTCNHLQPPATTAPPPPPAHLCTAPPSALSFFFLSLPKHTAGS</sequence>